<sequence>MLTTDAEILTNGVDFLPELINAKTLMVPIKAMHMHIDCCAREMNCSRSHYLSSVSRWAAPSAIIEPFTDVIKSLHKKLESYLNQSIKLTKTNVICKNEYACDAIPFHQDIAYHTNPKEYYSFTCWLSLSTITTQDGPLLCLPEPSTGVIEPAVDFWGIDFIDQKALDKNFVEKVVSYPCNIGDAVLFNAYIWHGSPQSQTKHDRYALVTRWLIEEDVPSHVNIPNPVSGKFGMWCCHNETIKILSALLDLFSMSNRHDSIELMIDKVILILPELNWVVNMKAAEYALQRLKTLHMASKLHNAGDSQGVVYKTLWHNLLKDSQQQVAKLTRQDQQKPVIIRCPDTAIA</sequence>
<dbReference type="Proteomes" id="UP000636949">
    <property type="component" value="Unassembled WGS sequence"/>
</dbReference>
<evidence type="ECO:0000313" key="2">
    <source>
        <dbReference type="EMBL" id="GGF92261.1"/>
    </source>
</evidence>
<dbReference type="PANTHER" id="PTHR20883:SF48">
    <property type="entry name" value="ECTOINE DIOXYGENASE"/>
    <property type="match status" value="1"/>
</dbReference>
<reference evidence="2" key="2">
    <citation type="submission" date="2020-09" db="EMBL/GenBank/DDBJ databases">
        <authorList>
            <person name="Sun Q."/>
            <person name="Zhou Y."/>
        </authorList>
    </citation>
    <scope>NUCLEOTIDE SEQUENCE</scope>
    <source>
        <strain evidence="2">CGMCC 1.15758</strain>
    </source>
</reference>
<dbReference type="SUPFAM" id="SSF51197">
    <property type="entry name" value="Clavaminate synthase-like"/>
    <property type="match status" value="1"/>
</dbReference>
<dbReference type="EMBL" id="BMJS01000005">
    <property type="protein sequence ID" value="GGF92261.1"/>
    <property type="molecule type" value="Genomic_DNA"/>
</dbReference>
<dbReference type="AlphaFoldDB" id="A0A8J2Z2Y0"/>
<dbReference type="InterPro" id="IPR008775">
    <property type="entry name" value="Phytyl_CoA_dOase-like"/>
</dbReference>
<comment type="cofactor">
    <cofactor evidence="1">
        <name>Fe(2+)</name>
        <dbReference type="ChEBI" id="CHEBI:29033"/>
    </cofactor>
</comment>
<protein>
    <recommendedName>
        <fullName evidence="4">Phytanoyl-CoA dioxygenase</fullName>
    </recommendedName>
</protein>
<keyword evidence="3" id="KW-1185">Reference proteome</keyword>
<evidence type="ECO:0000313" key="3">
    <source>
        <dbReference type="Proteomes" id="UP000636949"/>
    </source>
</evidence>
<name>A0A8J2Z2Y0_9GAMM</name>
<dbReference type="GO" id="GO:0005506">
    <property type="term" value="F:iron ion binding"/>
    <property type="evidence" value="ECO:0007669"/>
    <property type="project" value="UniProtKB-ARBA"/>
</dbReference>
<reference evidence="2" key="1">
    <citation type="journal article" date="2014" name="Int. J. Syst. Evol. Microbiol.">
        <title>Complete genome sequence of Corynebacterium casei LMG S-19264T (=DSM 44701T), isolated from a smear-ripened cheese.</title>
        <authorList>
            <consortium name="US DOE Joint Genome Institute (JGI-PGF)"/>
            <person name="Walter F."/>
            <person name="Albersmeier A."/>
            <person name="Kalinowski J."/>
            <person name="Ruckert C."/>
        </authorList>
    </citation>
    <scope>NUCLEOTIDE SEQUENCE</scope>
    <source>
        <strain evidence="2">CGMCC 1.15758</strain>
    </source>
</reference>
<dbReference type="PANTHER" id="PTHR20883">
    <property type="entry name" value="PHYTANOYL-COA DIOXYGENASE DOMAIN CONTAINING 1"/>
    <property type="match status" value="1"/>
</dbReference>
<dbReference type="GO" id="GO:0016706">
    <property type="term" value="F:2-oxoglutarate-dependent dioxygenase activity"/>
    <property type="evidence" value="ECO:0007669"/>
    <property type="project" value="UniProtKB-ARBA"/>
</dbReference>
<accession>A0A8J2Z2Y0</accession>
<gene>
    <name evidence="2" type="ORF">GCM10010995_06780</name>
</gene>
<dbReference type="Pfam" id="PF05721">
    <property type="entry name" value="PhyH"/>
    <property type="match status" value="1"/>
</dbReference>
<evidence type="ECO:0008006" key="4">
    <source>
        <dbReference type="Google" id="ProtNLM"/>
    </source>
</evidence>
<dbReference type="Gene3D" id="2.60.120.620">
    <property type="entry name" value="q2cbj1_9rhob like domain"/>
    <property type="match status" value="1"/>
</dbReference>
<dbReference type="RefSeq" id="WP_157968330.1">
    <property type="nucleotide sequence ID" value="NZ_BMJS01000005.1"/>
</dbReference>
<organism evidence="2 3">
    <name type="scientific">Cysteiniphilum litorale</name>
    <dbReference type="NCBI Taxonomy" id="2056700"/>
    <lineage>
        <taxon>Bacteria</taxon>
        <taxon>Pseudomonadati</taxon>
        <taxon>Pseudomonadota</taxon>
        <taxon>Gammaproteobacteria</taxon>
        <taxon>Thiotrichales</taxon>
        <taxon>Fastidiosibacteraceae</taxon>
        <taxon>Cysteiniphilum</taxon>
    </lineage>
</organism>
<proteinExistence type="predicted"/>
<comment type="caution">
    <text evidence="2">The sequence shown here is derived from an EMBL/GenBank/DDBJ whole genome shotgun (WGS) entry which is preliminary data.</text>
</comment>
<evidence type="ECO:0000256" key="1">
    <source>
        <dbReference type="ARBA" id="ARBA00001954"/>
    </source>
</evidence>
<dbReference type="OrthoDB" id="9796766at2"/>